<dbReference type="AlphaFoldDB" id="W1XYL3"/>
<organism evidence="1">
    <name type="scientific">human gut metagenome</name>
    <dbReference type="NCBI Taxonomy" id="408170"/>
    <lineage>
        <taxon>unclassified sequences</taxon>
        <taxon>metagenomes</taxon>
        <taxon>organismal metagenomes</taxon>
    </lineage>
</organism>
<dbReference type="EMBL" id="AZMM01011046">
    <property type="protein sequence ID" value="ETJ34530.1"/>
    <property type="molecule type" value="Genomic_DNA"/>
</dbReference>
<accession>W1XYL3</accession>
<comment type="caution">
    <text evidence="1">The sequence shown here is derived from an EMBL/GenBank/DDBJ whole genome shotgun (WGS) entry which is preliminary data.</text>
</comment>
<evidence type="ECO:0000313" key="1">
    <source>
        <dbReference type="EMBL" id="ETJ34530.1"/>
    </source>
</evidence>
<feature type="non-terminal residue" evidence="1">
    <location>
        <position position="20"/>
    </location>
</feature>
<name>W1XYL3_9ZZZZ</name>
<reference evidence="1" key="1">
    <citation type="submission" date="2013-12" db="EMBL/GenBank/DDBJ databases">
        <title>A Varibaculum cambriense genome reconstructed from a premature infant gut community with otherwise low bacterial novelty that shifts toward anaerobic metabolism during the third week of life.</title>
        <authorList>
            <person name="Brown C.T."/>
            <person name="Sharon I."/>
            <person name="Thomas B.C."/>
            <person name="Castelle C.J."/>
            <person name="Morowitz M.J."/>
            <person name="Banfield J.F."/>
        </authorList>
    </citation>
    <scope>NUCLEOTIDE SEQUENCE</scope>
</reference>
<sequence length="20" mass="2246">MAQVTILQLNIWMSGTKVPD</sequence>
<proteinExistence type="predicted"/>
<protein>
    <submittedName>
        <fullName evidence="1">Uncharacterized protein</fullName>
    </submittedName>
</protein>
<gene>
    <name evidence="1" type="ORF">Q604_UNBC11046G0002</name>
</gene>